<reference evidence="1" key="1">
    <citation type="submission" date="2006-10" db="EMBL/GenBank/DDBJ databases">
        <authorList>
            <person name="Amadeo P."/>
            <person name="Zhao Q."/>
            <person name="Wortman J."/>
            <person name="Fraser-Liggett C."/>
            <person name="Carlton J."/>
        </authorList>
    </citation>
    <scope>NUCLEOTIDE SEQUENCE</scope>
    <source>
        <strain evidence="1">G3</strain>
    </source>
</reference>
<dbReference type="VEuPathDB" id="TrichDB:TVAG_038120"/>
<dbReference type="InParanoid" id="A2DXX0"/>
<gene>
    <name evidence="1" type="ORF">TVAG_038120</name>
</gene>
<dbReference type="KEGG" id="tva:4772699"/>
<dbReference type="AlphaFoldDB" id="A2DXX0"/>
<sequence length="71" mass="8063">MRGAINCTAMKSSLSFVVFVADENIAIFLEDGNNFCVACFSSIHQWYQIHVINNTWNGSMRKKVVEDTNFV</sequence>
<evidence type="ECO:0000313" key="1">
    <source>
        <dbReference type="EMBL" id="EAY14706.1"/>
    </source>
</evidence>
<organism evidence="1 2">
    <name type="scientific">Trichomonas vaginalis (strain ATCC PRA-98 / G3)</name>
    <dbReference type="NCBI Taxonomy" id="412133"/>
    <lineage>
        <taxon>Eukaryota</taxon>
        <taxon>Metamonada</taxon>
        <taxon>Parabasalia</taxon>
        <taxon>Trichomonadida</taxon>
        <taxon>Trichomonadidae</taxon>
        <taxon>Trichomonas</taxon>
    </lineage>
</organism>
<accession>A2DXX0</accession>
<protein>
    <submittedName>
        <fullName evidence="1">Uncharacterized protein</fullName>
    </submittedName>
</protein>
<reference evidence="1" key="2">
    <citation type="journal article" date="2007" name="Science">
        <title>Draft genome sequence of the sexually transmitted pathogen Trichomonas vaginalis.</title>
        <authorList>
            <person name="Carlton J.M."/>
            <person name="Hirt R.P."/>
            <person name="Silva J.C."/>
            <person name="Delcher A.L."/>
            <person name="Schatz M."/>
            <person name="Zhao Q."/>
            <person name="Wortman J.R."/>
            <person name="Bidwell S.L."/>
            <person name="Alsmark U.C.M."/>
            <person name="Besteiro S."/>
            <person name="Sicheritz-Ponten T."/>
            <person name="Noel C.J."/>
            <person name="Dacks J.B."/>
            <person name="Foster P.G."/>
            <person name="Simillion C."/>
            <person name="Van de Peer Y."/>
            <person name="Miranda-Saavedra D."/>
            <person name="Barton G.J."/>
            <person name="Westrop G.D."/>
            <person name="Mueller S."/>
            <person name="Dessi D."/>
            <person name="Fiori P.L."/>
            <person name="Ren Q."/>
            <person name="Paulsen I."/>
            <person name="Zhang H."/>
            <person name="Bastida-Corcuera F.D."/>
            <person name="Simoes-Barbosa A."/>
            <person name="Brown M.T."/>
            <person name="Hayes R.D."/>
            <person name="Mukherjee M."/>
            <person name="Okumura C.Y."/>
            <person name="Schneider R."/>
            <person name="Smith A.J."/>
            <person name="Vanacova S."/>
            <person name="Villalvazo M."/>
            <person name="Haas B.J."/>
            <person name="Pertea M."/>
            <person name="Feldblyum T.V."/>
            <person name="Utterback T.R."/>
            <person name="Shu C.L."/>
            <person name="Osoegawa K."/>
            <person name="de Jong P.J."/>
            <person name="Hrdy I."/>
            <person name="Horvathova L."/>
            <person name="Zubacova Z."/>
            <person name="Dolezal P."/>
            <person name="Malik S.B."/>
            <person name="Logsdon J.M. Jr."/>
            <person name="Henze K."/>
            <person name="Gupta A."/>
            <person name="Wang C.C."/>
            <person name="Dunne R.L."/>
            <person name="Upcroft J.A."/>
            <person name="Upcroft P."/>
            <person name="White O."/>
            <person name="Salzberg S.L."/>
            <person name="Tang P."/>
            <person name="Chiu C.-H."/>
            <person name="Lee Y.-S."/>
            <person name="Embley T.M."/>
            <person name="Coombs G.H."/>
            <person name="Mottram J.C."/>
            <person name="Tachezy J."/>
            <person name="Fraser-Liggett C.M."/>
            <person name="Johnson P.J."/>
        </authorList>
    </citation>
    <scope>NUCLEOTIDE SEQUENCE [LARGE SCALE GENOMIC DNA]</scope>
    <source>
        <strain evidence="1">G3</strain>
    </source>
</reference>
<dbReference type="EMBL" id="DS113266">
    <property type="protein sequence ID" value="EAY14706.1"/>
    <property type="molecule type" value="Genomic_DNA"/>
</dbReference>
<dbReference type="RefSeq" id="XP_001326929.1">
    <property type="nucleotide sequence ID" value="XM_001326894.1"/>
</dbReference>
<keyword evidence="2" id="KW-1185">Reference proteome</keyword>
<dbReference type="VEuPathDB" id="TrichDB:TVAGG3_0961210"/>
<proteinExistence type="predicted"/>
<dbReference type="Proteomes" id="UP000001542">
    <property type="component" value="Unassembled WGS sequence"/>
</dbReference>
<evidence type="ECO:0000313" key="2">
    <source>
        <dbReference type="Proteomes" id="UP000001542"/>
    </source>
</evidence>
<name>A2DXX0_TRIV3</name>